<gene>
    <name evidence="1" type="ORF">SAMN05660706_12032</name>
</gene>
<sequence>MGPVSKIYKSSVEDSAEQPLSALELSSDSSQGDLPVKVDSLLGHLDLLELEFELELLPELNGNVKIITS</sequence>
<dbReference type="AlphaFoldDB" id="A0A1I6DX54"/>
<name>A0A1I6DX54_9FIRM</name>
<evidence type="ECO:0000313" key="1">
    <source>
        <dbReference type="EMBL" id="SFR10084.1"/>
    </source>
</evidence>
<protein>
    <submittedName>
        <fullName evidence="1">Uncharacterized protein</fullName>
    </submittedName>
</protein>
<accession>A0A1I6DX54</accession>
<dbReference type="EMBL" id="FOYM01000020">
    <property type="protein sequence ID" value="SFR10084.1"/>
    <property type="molecule type" value="Genomic_DNA"/>
</dbReference>
<dbReference type="Proteomes" id="UP000199584">
    <property type="component" value="Unassembled WGS sequence"/>
</dbReference>
<organism evidence="1 2">
    <name type="scientific">Desulfoscipio geothermicus DSM 3669</name>
    <dbReference type="NCBI Taxonomy" id="1121426"/>
    <lineage>
        <taxon>Bacteria</taxon>
        <taxon>Bacillati</taxon>
        <taxon>Bacillota</taxon>
        <taxon>Clostridia</taxon>
        <taxon>Eubacteriales</taxon>
        <taxon>Desulfallaceae</taxon>
        <taxon>Desulfoscipio</taxon>
    </lineage>
</organism>
<reference evidence="2" key="1">
    <citation type="submission" date="2016-10" db="EMBL/GenBank/DDBJ databases">
        <authorList>
            <person name="Varghese N."/>
            <person name="Submissions S."/>
        </authorList>
    </citation>
    <scope>NUCLEOTIDE SEQUENCE [LARGE SCALE GENOMIC DNA]</scope>
    <source>
        <strain evidence="2">DSM 3669</strain>
    </source>
</reference>
<evidence type="ECO:0000313" key="2">
    <source>
        <dbReference type="Proteomes" id="UP000199584"/>
    </source>
</evidence>
<keyword evidence="2" id="KW-1185">Reference proteome</keyword>
<proteinExistence type="predicted"/>